<dbReference type="Proteomes" id="UP000280834">
    <property type="component" value="Unassembled WGS sequence"/>
</dbReference>
<protein>
    <submittedName>
        <fullName evidence="2 4">Uncharacterized protein</fullName>
    </submittedName>
</protein>
<evidence type="ECO:0000256" key="1">
    <source>
        <dbReference type="SAM" id="MobiDB-lite"/>
    </source>
</evidence>
<reference evidence="2 3" key="2">
    <citation type="submission" date="2018-11" db="EMBL/GenBank/DDBJ databases">
        <authorList>
            <consortium name="Pathogen Informatics"/>
        </authorList>
    </citation>
    <scope>NUCLEOTIDE SEQUENCE [LARGE SCALE GENOMIC DNA]</scope>
</reference>
<name>A0A0R3QVY3_9BILA</name>
<proteinExistence type="predicted"/>
<dbReference type="EMBL" id="UZAG01017240">
    <property type="protein sequence ID" value="VDO33651.1"/>
    <property type="molecule type" value="Genomic_DNA"/>
</dbReference>
<evidence type="ECO:0000313" key="3">
    <source>
        <dbReference type="Proteomes" id="UP000280834"/>
    </source>
</evidence>
<evidence type="ECO:0000313" key="4">
    <source>
        <dbReference type="WBParaSite" id="BTMF_0001189101-mRNA-1"/>
    </source>
</evidence>
<accession>A0A0R3QVY3</accession>
<feature type="region of interest" description="Disordered" evidence="1">
    <location>
        <begin position="1"/>
        <end position="37"/>
    </location>
</feature>
<feature type="compositionally biased region" description="Gly residues" evidence="1">
    <location>
        <begin position="7"/>
        <end position="31"/>
    </location>
</feature>
<dbReference type="AlphaFoldDB" id="A0A0R3QVY3"/>
<evidence type="ECO:0000313" key="2">
    <source>
        <dbReference type="EMBL" id="VDO33651.1"/>
    </source>
</evidence>
<keyword evidence="3" id="KW-1185">Reference proteome</keyword>
<dbReference type="WBParaSite" id="BTMF_0001189101-mRNA-1">
    <property type="protein sequence ID" value="BTMF_0001189101-mRNA-1"/>
    <property type="gene ID" value="BTMF_0001189101"/>
</dbReference>
<sequence>MYTYEGGEIGGGKDGGHGGQIRGGHITGGGHIIDESHELGAGSDRQVVACFIDIRNTVQTTTNGFITVVKSKI</sequence>
<organism evidence="4">
    <name type="scientific">Brugia timori</name>
    <dbReference type="NCBI Taxonomy" id="42155"/>
    <lineage>
        <taxon>Eukaryota</taxon>
        <taxon>Metazoa</taxon>
        <taxon>Ecdysozoa</taxon>
        <taxon>Nematoda</taxon>
        <taxon>Chromadorea</taxon>
        <taxon>Rhabditida</taxon>
        <taxon>Spirurina</taxon>
        <taxon>Spiruromorpha</taxon>
        <taxon>Filarioidea</taxon>
        <taxon>Onchocercidae</taxon>
        <taxon>Brugia</taxon>
    </lineage>
</organism>
<reference evidence="4" key="1">
    <citation type="submission" date="2017-02" db="UniProtKB">
        <authorList>
            <consortium name="WormBaseParasite"/>
        </authorList>
    </citation>
    <scope>IDENTIFICATION</scope>
</reference>
<gene>
    <name evidence="2" type="ORF">BTMF_LOCUS9919</name>
</gene>